<evidence type="ECO:0000313" key="2">
    <source>
        <dbReference type="Proteomes" id="UP001172778"/>
    </source>
</evidence>
<accession>A0ABT7E0M3</accession>
<dbReference type="Pfam" id="PF02348">
    <property type="entry name" value="CTP_transf_3"/>
    <property type="match status" value="1"/>
</dbReference>
<dbReference type="PANTHER" id="PTHR42866:SF1">
    <property type="entry name" value="SPORE COAT POLYSACCHARIDE BIOSYNTHESIS PROTEIN SPSF"/>
    <property type="match status" value="1"/>
</dbReference>
<comment type="caution">
    <text evidence="1">The sequence shown here is derived from an EMBL/GenBank/DDBJ whole genome shotgun (WGS) entry which is preliminary data.</text>
</comment>
<dbReference type="SUPFAM" id="SSF53448">
    <property type="entry name" value="Nucleotide-diphospho-sugar transferases"/>
    <property type="match status" value="1"/>
</dbReference>
<dbReference type="InterPro" id="IPR029044">
    <property type="entry name" value="Nucleotide-diphossugar_trans"/>
</dbReference>
<gene>
    <name evidence="1" type="ORF">PZA18_17595</name>
</gene>
<dbReference type="PANTHER" id="PTHR42866">
    <property type="entry name" value="3-DEOXY-MANNO-OCTULOSONATE CYTIDYLYLTRANSFERASE"/>
    <property type="match status" value="1"/>
</dbReference>
<dbReference type="CDD" id="cd02518">
    <property type="entry name" value="GT2_SpsF"/>
    <property type="match status" value="1"/>
</dbReference>
<proteinExistence type="predicted"/>
<organism evidence="1 2">
    <name type="scientific">Parachitinimonas caeni</name>
    <dbReference type="NCBI Taxonomy" id="3031301"/>
    <lineage>
        <taxon>Bacteria</taxon>
        <taxon>Pseudomonadati</taxon>
        <taxon>Pseudomonadota</taxon>
        <taxon>Betaproteobacteria</taxon>
        <taxon>Neisseriales</taxon>
        <taxon>Chitinibacteraceae</taxon>
        <taxon>Parachitinimonas</taxon>
    </lineage>
</organism>
<dbReference type="RefSeq" id="WP_284102184.1">
    <property type="nucleotide sequence ID" value="NZ_JARRAF010000025.1"/>
</dbReference>
<dbReference type="Proteomes" id="UP001172778">
    <property type="component" value="Unassembled WGS sequence"/>
</dbReference>
<sequence length="243" mass="27432">MTVAVIVQARMGSTRLPGKVLKTVLGIPLLQIQLQRLQRIHNADCIVVATTTEVADEPILALCQALQIPCWRGSQDDVLSRYAGAARSVLADVVVRVTSDCPLIDPDISASVIHRFALGDADYVSNSLSPTYPRGLDTEVFSAASLYQADQLARLPFEREHVTPFLYRHPERFRLAEVRCERDLSEYRWTVDTPEDFELIRRMLEALAPDWRDFRLDDCLALMALHPDWPALNAHIEQKKLGQ</sequence>
<dbReference type="Gene3D" id="3.90.550.10">
    <property type="entry name" value="Spore Coat Polysaccharide Biosynthesis Protein SpsA, Chain A"/>
    <property type="match status" value="1"/>
</dbReference>
<reference evidence="1" key="1">
    <citation type="submission" date="2023-03" db="EMBL/GenBank/DDBJ databases">
        <title>Chitinimonas shenzhenensis gen. nov., sp. nov., a novel member of family Burkholderiaceae isolated from activated sludge collected in Shen Zhen, China.</title>
        <authorList>
            <person name="Wang X."/>
        </authorList>
    </citation>
    <scope>NUCLEOTIDE SEQUENCE</scope>
    <source>
        <strain evidence="1">DQS-5</strain>
    </source>
</reference>
<dbReference type="InterPro" id="IPR003329">
    <property type="entry name" value="Cytidylyl_trans"/>
</dbReference>
<name>A0ABT7E0M3_9NEIS</name>
<evidence type="ECO:0000313" key="1">
    <source>
        <dbReference type="EMBL" id="MDK2125871.1"/>
    </source>
</evidence>
<dbReference type="EMBL" id="JARRAF010000025">
    <property type="protein sequence ID" value="MDK2125871.1"/>
    <property type="molecule type" value="Genomic_DNA"/>
</dbReference>
<keyword evidence="2" id="KW-1185">Reference proteome</keyword>
<protein>
    <submittedName>
        <fullName evidence="1">Glycosyltransferase family protein</fullName>
    </submittedName>
</protein>